<gene>
    <name evidence="1" type="ORF">UU72_C0002G0037</name>
</gene>
<sequence>MDKGSIEHAKELMENGWKHREELKFGEAETLLEQAKTIFMENEDWFNYTETLNHLAYLHKLKASQELQIAEKFATESYNTAREKGSKEIHALRAVISILESRGMFENAIPYTKKYIELQGGPGSKGDIESHLANFLLRTGKSEEALETVNKAIANIEAGWESEREPHRSVWKSKALTVKALILFNSGQKEEALKLVDEAWELAKEQKLITRLSQIKSVREMIVSS</sequence>
<dbReference type="AlphaFoldDB" id="A0A0G0WXH9"/>
<accession>A0A0G0WXH9</accession>
<dbReference type="SUPFAM" id="SSF48452">
    <property type="entry name" value="TPR-like"/>
    <property type="match status" value="1"/>
</dbReference>
<evidence type="ECO:0000313" key="2">
    <source>
        <dbReference type="Proteomes" id="UP000034163"/>
    </source>
</evidence>
<reference evidence="1 2" key="1">
    <citation type="journal article" date="2015" name="Nature">
        <title>rRNA introns, odd ribosomes, and small enigmatic genomes across a large radiation of phyla.</title>
        <authorList>
            <person name="Brown C.T."/>
            <person name="Hug L.A."/>
            <person name="Thomas B.C."/>
            <person name="Sharon I."/>
            <person name="Castelle C.J."/>
            <person name="Singh A."/>
            <person name="Wilkins M.J."/>
            <person name="Williams K.H."/>
            <person name="Banfield J.F."/>
        </authorList>
    </citation>
    <scope>NUCLEOTIDE SEQUENCE [LARGE SCALE GENOMIC DNA]</scope>
</reference>
<dbReference type="EMBL" id="LCBS01000002">
    <property type="protein sequence ID" value="KKS17454.1"/>
    <property type="molecule type" value="Genomic_DNA"/>
</dbReference>
<dbReference type="Gene3D" id="1.25.40.10">
    <property type="entry name" value="Tetratricopeptide repeat domain"/>
    <property type="match status" value="1"/>
</dbReference>
<name>A0A0G0WXH9_UNCKA</name>
<organism evidence="1 2">
    <name type="scientific">candidate division WWE3 bacterium GW2011_GWB1_41_6</name>
    <dbReference type="NCBI Taxonomy" id="1619112"/>
    <lineage>
        <taxon>Bacteria</taxon>
        <taxon>Katanobacteria</taxon>
    </lineage>
</organism>
<protein>
    <recommendedName>
        <fullName evidence="3">MalT-like TPR region domain-containing protein</fullName>
    </recommendedName>
</protein>
<dbReference type="InterPro" id="IPR011990">
    <property type="entry name" value="TPR-like_helical_dom_sf"/>
</dbReference>
<comment type="caution">
    <text evidence="1">The sequence shown here is derived from an EMBL/GenBank/DDBJ whole genome shotgun (WGS) entry which is preliminary data.</text>
</comment>
<dbReference type="Proteomes" id="UP000034163">
    <property type="component" value="Unassembled WGS sequence"/>
</dbReference>
<evidence type="ECO:0000313" key="1">
    <source>
        <dbReference type="EMBL" id="KKS17454.1"/>
    </source>
</evidence>
<proteinExistence type="predicted"/>
<evidence type="ECO:0008006" key="3">
    <source>
        <dbReference type="Google" id="ProtNLM"/>
    </source>
</evidence>